<evidence type="ECO:0000313" key="2">
    <source>
        <dbReference type="EMBL" id="RHZ57507.1"/>
    </source>
</evidence>
<feature type="compositionally biased region" description="Basic and acidic residues" evidence="1">
    <location>
        <begin position="39"/>
        <end position="48"/>
    </location>
</feature>
<feature type="compositionally biased region" description="Basic and acidic residues" evidence="1">
    <location>
        <begin position="7"/>
        <end position="16"/>
    </location>
</feature>
<feature type="region of interest" description="Disordered" evidence="1">
    <location>
        <begin position="1"/>
        <end position="58"/>
    </location>
</feature>
<proteinExistence type="predicted"/>
<dbReference type="EMBL" id="PQFF01000346">
    <property type="protein sequence ID" value="RHZ57507.1"/>
    <property type="molecule type" value="Genomic_DNA"/>
</dbReference>
<comment type="caution">
    <text evidence="2">The sequence shown here is derived from an EMBL/GenBank/DDBJ whole genome shotgun (WGS) entry which is preliminary data.</text>
</comment>
<gene>
    <name evidence="2" type="ORF">Glove_386g53</name>
</gene>
<protein>
    <submittedName>
        <fullName evidence="2">Uncharacterized protein</fullName>
    </submittedName>
</protein>
<organism evidence="2 3">
    <name type="scientific">Diversispora epigaea</name>
    <dbReference type="NCBI Taxonomy" id="1348612"/>
    <lineage>
        <taxon>Eukaryota</taxon>
        <taxon>Fungi</taxon>
        <taxon>Fungi incertae sedis</taxon>
        <taxon>Mucoromycota</taxon>
        <taxon>Glomeromycotina</taxon>
        <taxon>Glomeromycetes</taxon>
        <taxon>Diversisporales</taxon>
        <taxon>Diversisporaceae</taxon>
        <taxon>Diversispora</taxon>
    </lineage>
</organism>
<reference evidence="2 3" key="1">
    <citation type="submission" date="2018-08" db="EMBL/GenBank/DDBJ databases">
        <title>Genome and evolution of the arbuscular mycorrhizal fungus Diversispora epigaea (formerly Glomus versiforme) and its bacterial endosymbionts.</title>
        <authorList>
            <person name="Sun X."/>
            <person name="Fei Z."/>
            <person name="Harrison M."/>
        </authorList>
    </citation>
    <scope>NUCLEOTIDE SEQUENCE [LARGE SCALE GENOMIC DNA]</scope>
    <source>
        <strain evidence="2 3">IT104</strain>
    </source>
</reference>
<evidence type="ECO:0000313" key="3">
    <source>
        <dbReference type="Proteomes" id="UP000266861"/>
    </source>
</evidence>
<evidence type="ECO:0000256" key="1">
    <source>
        <dbReference type="SAM" id="MobiDB-lite"/>
    </source>
</evidence>
<sequence>MTRKRCRDMNYEEVNTKKRNLTNVGSPDGKTPRKCSSNKVDESSENKENGISSNDDPNELLEFKHDELEELEQQIKARALSSIIIMCWPCPYSTFTSFEWRQVLDSNPYKIAQPVLTDSLLTTLYKAENNFSLGLNYNFNLNNDGKLGEKAYRIFNYIKDELPLTSKQKETENKHCIVDPFIKLIFGGEYTPYSLELNKSVENKDQDFVKVHLKGKESINKLLEKGGPNKSMAFLNMGDTIESFVIDLVYDSVYRSWPCLKNKLAIDKGSFLLIVLTFSHFVIMEQYVSEIVNDYENRPPPEQIERKFIKFIRRMPTTEQWNRDPRKYHKFLTDRERLVGEELLRRGILKSGLSTAWLNDLMKEWEEIHILLYRFLARSSTLLRKRLYLYRRSVSCPICNKDHKKENIRDYVEDE</sequence>
<dbReference type="Proteomes" id="UP000266861">
    <property type="component" value="Unassembled WGS sequence"/>
</dbReference>
<keyword evidence="3" id="KW-1185">Reference proteome</keyword>
<name>A0A397H3C8_9GLOM</name>
<dbReference type="OrthoDB" id="2439449at2759"/>
<dbReference type="AlphaFoldDB" id="A0A397H3C8"/>
<accession>A0A397H3C8</accession>